<feature type="domain" description="Resolvase/invertase-type recombinase catalytic" evidence="1">
    <location>
        <begin position="10"/>
        <end position="142"/>
    </location>
</feature>
<dbReference type="Gene3D" id="3.40.50.1390">
    <property type="entry name" value="Resolvase, N-terminal catalytic domain"/>
    <property type="match status" value="1"/>
</dbReference>
<evidence type="ECO:0000313" key="3">
    <source>
        <dbReference type="Proteomes" id="UP000532162"/>
    </source>
</evidence>
<dbReference type="Proteomes" id="UP000532162">
    <property type="component" value="Unassembled WGS sequence"/>
</dbReference>
<dbReference type="RefSeq" id="WP_180695380.1">
    <property type="nucleotide sequence ID" value="NZ_JACCPJ010000002.1"/>
</dbReference>
<reference evidence="2 3" key="1">
    <citation type="submission" date="2020-07" db="EMBL/GenBank/DDBJ databases">
        <authorList>
            <person name="Sun Q."/>
        </authorList>
    </citation>
    <scope>NUCLEOTIDE SEQUENCE [LARGE SCALE GENOMIC DNA]</scope>
    <source>
        <strain evidence="2 3">WYCCWR 11290</strain>
    </source>
</reference>
<comment type="caution">
    <text evidence="2">The sequence shown here is derived from an EMBL/GenBank/DDBJ whole genome shotgun (WGS) entry which is preliminary data.</text>
</comment>
<dbReference type="CDD" id="cd00338">
    <property type="entry name" value="Ser_Recombinase"/>
    <property type="match status" value="1"/>
</dbReference>
<dbReference type="GO" id="GO:0003677">
    <property type="term" value="F:DNA binding"/>
    <property type="evidence" value="ECO:0007669"/>
    <property type="project" value="InterPro"/>
</dbReference>
<dbReference type="InterPro" id="IPR006119">
    <property type="entry name" value="Resolv_N"/>
</dbReference>
<evidence type="ECO:0000313" key="2">
    <source>
        <dbReference type="EMBL" id="NZD63072.1"/>
    </source>
</evidence>
<organism evidence="2 3">
    <name type="scientific">Rhizobium changzhiense</name>
    <dbReference type="NCBI Taxonomy" id="2692317"/>
    <lineage>
        <taxon>Bacteria</taxon>
        <taxon>Pseudomonadati</taxon>
        <taxon>Pseudomonadota</taxon>
        <taxon>Alphaproteobacteria</taxon>
        <taxon>Hyphomicrobiales</taxon>
        <taxon>Rhizobiaceae</taxon>
        <taxon>Rhizobium/Agrobacterium group</taxon>
        <taxon>Rhizobium</taxon>
    </lineage>
</organism>
<dbReference type="AlphaFoldDB" id="A0A7Z0UBD0"/>
<sequence>MRSTIGPTRAFLYARSNGESQKAPTPIADEQLLRLREHAEDRSYVVVGEARDAAHGNSSSRPGLNAVIGSATCSPPDFDVLLVTDLMRLSRDVRLLGAIARRLTSAGIRAVAIDGPFEWREDGEQILRTAVLNRLREMGGCDEGD</sequence>
<protein>
    <submittedName>
        <fullName evidence="2">Recombinase family protein</fullName>
    </submittedName>
</protein>
<dbReference type="SUPFAM" id="SSF53041">
    <property type="entry name" value="Resolvase-like"/>
    <property type="match status" value="1"/>
</dbReference>
<dbReference type="EMBL" id="JACCPJ010000002">
    <property type="protein sequence ID" value="NZD63072.1"/>
    <property type="molecule type" value="Genomic_DNA"/>
</dbReference>
<accession>A0A7Z0UBD0</accession>
<proteinExistence type="predicted"/>
<dbReference type="Pfam" id="PF00239">
    <property type="entry name" value="Resolvase"/>
    <property type="match status" value="1"/>
</dbReference>
<dbReference type="GO" id="GO:0000150">
    <property type="term" value="F:DNA strand exchange activity"/>
    <property type="evidence" value="ECO:0007669"/>
    <property type="project" value="InterPro"/>
</dbReference>
<gene>
    <name evidence="2" type="ORF">HX900_18370</name>
</gene>
<dbReference type="SMART" id="SM00857">
    <property type="entry name" value="Resolvase"/>
    <property type="match status" value="1"/>
</dbReference>
<name>A0A7Z0UBD0_9HYPH</name>
<evidence type="ECO:0000259" key="1">
    <source>
        <dbReference type="SMART" id="SM00857"/>
    </source>
</evidence>
<dbReference type="InterPro" id="IPR036162">
    <property type="entry name" value="Resolvase-like_N_sf"/>
</dbReference>